<dbReference type="GO" id="GO:0005737">
    <property type="term" value="C:cytoplasm"/>
    <property type="evidence" value="ECO:0007669"/>
    <property type="project" value="TreeGrafter"/>
</dbReference>
<dbReference type="WBParaSite" id="TCNE_0000452401-mRNA-1">
    <property type="protein sequence ID" value="TCNE_0000452401-mRNA-1"/>
    <property type="gene ID" value="TCNE_0000452401"/>
</dbReference>
<dbReference type="Pfam" id="PF00149">
    <property type="entry name" value="Metallophos"/>
    <property type="match status" value="1"/>
</dbReference>
<protein>
    <recommendedName>
        <fullName evidence="1">protein-serine/threonine phosphatase</fullName>
        <ecNumber evidence="1">3.1.3.16</ecNumber>
    </recommendedName>
</protein>
<evidence type="ECO:0000313" key="7">
    <source>
        <dbReference type="EMBL" id="VDM30569.1"/>
    </source>
</evidence>
<keyword evidence="5" id="KW-0464">Manganese</keyword>
<keyword evidence="8" id="KW-1185">Reference proteome</keyword>
<proteinExistence type="predicted"/>
<keyword evidence="2" id="KW-0479">Metal-binding</keyword>
<evidence type="ECO:0000313" key="9">
    <source>
        <dbReference type="WBParaSite" id="TCNE_0000452401-mRNA-1"/>
    </source>
</evidence>
<dbReference type="GO" id="GO:0005634">
    <property type="term" value="C:nucleus"/>
    <property type="evidence" value="ECO:0007669"/>
    <property type="project" value="TreeGrafter"/>
</dbReference>
<dbReference type="SUPFAM" id="SSF56300">
    <property type="entry name" value="Metallo-dependent phosphatases"/>
    <property type="match status" value="1"/>
</dbReference>
<keyword evidence="4" id="KW-0904">Protein phosphatase</keyword>
<organism evidence="8 9">
    <name type="scientific">Toxocara canis</name>
    <name type="common">Canine roundworm</name>
    <dbReference type="NCBI Taxonomy" id="6265"/>
    <lineage>
        <taxon>Eukaryota</taxon>
        <taxon>Metazoa</taxon>
        <taxon>Ecdysozoa</taxon>
        <taxon>Nematoda</taxon>
        <taxon>Chromadorea</taxon>
        <taxon>Rhabditida</taxon>
        <taxon>Spirurina</taxon>
        <taxon>Ascaridomorpha</taxon>
        <taxon>Ascaridoidea</taxon>
        <taxon>Toxocaridae</taxon>
        <taxon>Toxocara</taxon>
    </lineage>
</organism>
<evidence type="ECO:0000256" key="2">
    <source>
        <dbReference type="ARBA" id="ARBA00022723"/>
    </source>
</evidence>
<dbReference type="PANTHER" id="PTHR11668:SF300">
    <property type="entry name" value="SERINE_THREONINE-PROTEIN PHOSPHATASE"/>
    <property type="match status" value="1"/>
</dbReference>
<dbReference type="InterPro" id="IPR004843">
    <property type="entry name" value="Calcineurin-like_PHP"/>
</dbReference>
<evidence type="ECO:0000256" key="5">
    <source>
        <dbReference type="ARBA" id="ARBA00023211"/>
    </source>
</evidence>
<dbReference type="EMBL" id="UYWY01007836">
    <property type="protein sequence ID" value="VDM30569.1"/>
    <property type="molecule type" value="Genomic_DNA"/>
</dbReference>
<dbReference type="InterPro" id="IPR050341">
    <property type="entry name" value="PP1_catalytic_subunit"/>
</dbReference>
<dbReference type="GO" id="GO:0046872">
    <property type="term" value="F:metal ion binding"/>
    <property type="evidence" value="ECO:0007669"/>
    <property type="project" value="UniProtKB-KW"/>
</dbReference>
<dbReference type="Proteomes" id="UP000050794">
    <property type="component" value="Unassembled WGS sequence"/>
</dbReference>
<dbReference type="Gene3D" id="3.60.21.10">
    <property type="match status" value="1"/>
</dbReference>
<dbReference type="InterPro" id="IPR029052">
    <property type="entry name" value="Metallo-depent_PP-like"/>
</dbReference>
<accession>A0A183U7Q4</accession>
<evidence type="ECO:0000256" key="4">
    <source>
        <dbReference type="ARBA" id="ARBA00022912"/>
    </source>
</evidence>
<dbReference type="GO" id="GO:0004722">
    <property type="term" value="F:protein serine/threonine phosphatase activity"/>
    <property type="evidence" value="ECO:0007669"/>
    <property type="project" value="UniProtKB-EC"/>
</dbReference>
<evidence type="ECO:0000256" key="1">
    <source>
        <dbReference type="ARBA" id="ARBA00013081"/>
    </source>
</evidence>
<reference evidence="9" key="1">
    <citation type="submission" date="2016-06" db="UniProtKB">
        <authorList>
            <consortium name="WormBaseParasite"/>
        </authorList>
    </citation>
    <scope>IDENTIFICATION</scope>
</reference>
<name>A0A183U7Q4_TOXCA</name>
<dbReference type="EC" id="3.1.3.16" evidence="1"/>
<feature type="domain" description="Calcineurin-like phosphoesterase" evidence="6">
    <location>
        <begin position="20"/>
        <end position="89"/>
    </location>
</feature>
<reference evidence="7 8" key="2">
    <citation type="submission" date="2018-11" db="EMBL/GenBank/DDBJ databases">
        <authorList>
            <consortium name="Pathogen Informatics"/>
        </authorList>
    </citation>
    <scope>NUCLEOTIDE SEQUENCE [LARGE SCALE GENOMIC DNA]</scope>
</reference>
<evidence type="ECO:0000256" key="3">
    <source>
        <dbReference type="ARBA" id="ARBA00022801"/>
    </source>
</evidence>
<gene>
    <name evidence="7" type="ORF">TCNE_LOCUS4524</name>
</gene>
<dbReference type="AlphaFoldDB" id="A0A183U7Q4"/>
<keyword evidence="3" id="KW-0378">Hydrolase</keyword>
<evidence type="ECO:0000313" key="8">
    <source>
        <dbReference type="Proteomes" id="UP000050794"/>
    </source>
</evidence>
<evidence type="ECO:0000259" key="6">
    <source>
        <dbReference type="Pfam" id="PF00149"/>
    </source>
</evidence>
<dbReference type="PANTHER" id="PTHR11668">
    <property type="entry name" value="SERINE/THREONINE PROTEIN PHOSPHATASE"/>
    <property type="match status" value="1"/>
</dbReference>
<sequence length="103" mass="11874">MRIYSGHERTKAKRCKESYSESLLQIRRPLHDPDDNELGLDLFWSNPMLDLSGFIENSLRGFSVFFSEDTVSNLCTKLCIDLIVRAHQVCVSNQKSIVPNQNR</sequence>